<protein>
    <submittedName>
        <fullName evidence="2">Uncharacterized protein</fullName>
    </submittedName>
</protein>
<geneLocation type="plasmid" evidence="2 3">
    <name>pPP1</name>
</geneLocation>
<keyword evidence="3" id="KW-1185">Reference proteome</keyword>
<name>A0ABN6LBM3_9BACT</name>
<accession>A0ABN6LBM3</accession>
<keyword evidence="2" id="KW-0614">Plasmid</keyword>
<dbReference type="Proteomes" id="UP001354989">
    <property type="component" value="Plasmid pPP1"/>
</dbReference>
<dbReference type="RefSeq" id="WP_338398376.1">
    <property type="nucleotide sequence ID" value="NZ_AP025293.1"/>
</dbReference>
<reference evidence="2 3" key="1">
    <citation type="submission" date="2021-12" db="EMBL/GenBank/DDBJ databases">
        <title>Genome sequencing of bacteria with rrn-lacking chromosome and rrn-plasmid.</title>
        <authorList>
            <person name="Anda M."/>
            <person name="Iwasaki W."/>
        </authorList>
    </citation>
    <scope>NUCLEOTIDE SEQUENCE [LARGE SCALE GENOMIC DNA]</scope>
    <source>
        <strain evidence="2 3">NBRC 101262</strain>
        <plasmid evidence="2 3">pPP1</plasmid>
    </source>
</reference>
<evidence type="ECO:0000256" key="1">
    <source>
        <dbReference type="SAM" id="MobiDB-lite"/>
    </source>
</evidence>
<organism evidence="2 3">
    <name type="scientific">Persicobacter psychrovividus</name>
    <dbReference type="NCBI Taxonomy" id="387638"/>
    <lineage>
        <taxon>Bacteria</taxon>
        <taxon>Pseudomonadati</taxon>
        <taxon>Bacteroidota</taxon>
        <taxon>Cytophagia</taxon>
        <taxon>Cytophagales</taxon>
        <taxon>Persicobacteraceae</taxon>
        <taxon>Persicobacter</taxon>
    </lineage>
</organism>
<evidence type="ECO:0000313" key="3">
    <source>
        <dbReference type="Proteomes" id="UP001354989"/>
    </source>
</evidence>
<feature type="region of interest" description="Disordered" evidence="1">
    <location>
        <begin position="46"/>
        <end position="65"/>
    </location>
</feature>
<dbReference type="EMBL" id="AP025293">
    <property type="protein sequence ID" value="BDD00530.1"/>
    <property type="molecule type" value="Genomic_DNA"/>
</dbReference>
<evidence type="ECO:0000313" key="2">
    <source>
        <dbReference type="EMBL" id="BDD00530.1"/>
    </source>
</evidence>
<proteinExistence type="predicted"/>
<sequence length="170" mass="19086">MPTEVTYNVADIFNPTNYPYFADTIERAQYKINKLDQMTDSLEAKELSSSVKDRKDAESREGLMDKRDTMSAELTVLQQKLADTDAADVDRRVPLQDQITDIERAIEKANFDLRVGEFSENGIRSQLDRKNQEQLVTALKESIVGYCEWIAAGNLGAGSVTYDGNTYTAS</sequence>
<gene>
    <name evidence="2" type="ORF">PEPS_28100</name>
</gene>